<evidence type="ECO:0000256" key="5">
    <source>
        <dbReference type="ARBA" id="ARBA00022842"/>
    </source>
</evidence>
<sequence length="737" mass="78196">MDNPDIVYTKVDEAPELASASLLPIIQRFAAAAGVSVGTRDISLAGRIIASFPENLTKAQRQSDDLAILGELVKSPGANVIKLPNISASVPQLVAAISELQSQGYNLPDYPETPGTDAEKAIRARYDAIKGSAVNPVLREGNSDRRAAAAVKNYAQANPHSMGTWSSDSKTRVATMSAGDFRSNETSVTLTAAQSGTARIELVGRDGSVTILKEVVDFPEGTVVDATFMSARALNSFLLEQIEATKADGILFSIHLKATMMKVSDPILFGHAVKAFLKPVFDTYADDLAAVGANPNSGLGAVLESVQTSPKSAEILAAIDATMADAPPLYMVNSDKGITNLHVPSDVIIDASLPALIRAGGKGWGPDGKEADTVCVIPDSAYASVYDEAIKDCKANGALDPATAGTVQNIGLMAQKAEEYGSHPTTFEVPTAGTVRMIAANGDILHEHDVEAGDIWRSASTRQAPIEDWVQLAIDRQAIEGCEAIFWLDETRAHDAQLLNYVKPLLTKAGVSEKFQILAPREATRVSFDTIRRGETSIAVTGNVLRDYLTDLFPILELGTSAKMLSIVKLMQGGGLFETGAGGSAPKHVQQLVEENHLRWDSLGEFCALGESLKFLAQVKGNAKAKVLGDAVDLATQGILDHNKSPGRKVGQADNRDSHYYFALYWAQALAAQGDDAEIAAYFVPIAKALAENEAVIQAEIAAVQGAPAQIGGYFHSDADKTTAVMRPSSTLNAIID</sequence>
<keyword evidence="12" id="KW-1185">Reference proteome</keyword>
<dbReference type="PANTHER" id="PTHR36999:SF1">
    <property type="entry name" value="ISOCITRATE DEHYDROGENASE (NADP(+))"/>
    <property type="match status" value="1"/>
</dbReference>
<dbReference type="SUPFAM" id="SSF53659">
    <property type="entry name" value="Isocitrate/Isopropylmalate dehydrogenase-like"/>
    <property type="match status" value="1"/>
</dbReference>
<comment type="cofactor">
    <cofactor evidence="1">
        <name>Mg(2+)</name>
        <dbReference type="ChEBI" id="CHEBI:18420"/>
    </cofactor>
</comment>
<dbReference type="EMBL" id="CP143423">
    <property type="protein sequence ID" value="WVX50418.1"/>
    <property type="molecule type" value="Genomic_DNA"/>
</dbReference>
<keyword evidence="6 10" id="KW-0521">NADP</keyword>
<name>A0ABZ2BWP9_9RHOB</name>
<dbReference type="Proteomes" id="UP001318682">
    <property type="component" value="Chromosome"/>
</dbReference>
<evidence type="ECO:0000256" key="8">
    <source>
        <dbReference type="ARBA" id="ARBA00023554"/>
    </source>
</evidence>
<dbReference type="EC" id="1.1.1.42" evidence="10"/>
<evidence type="ECO:0000256" key="1">
    <source>
        <dbReference type="ARBA" id="ARBA00001946"/>
    </source>
</evidence>
<keyword evidence="5" id="KW-0460">Magnesium</keyword>
<keyword evidence="2 10" id="KW-0329">Glyoxylate bypass</keyword>
<protein>
    <recommendedName>
        <fullName evidence="10">Isocitrate dehydrogenase [NADP]</fullName>
        <ecNumber evidence="10">1.1.1.42</ecNumber>
    </recommendedName>
    <alternativeName>
        <fullName evidence="10">Oxalosuccinate decarboxylase</fullName>
    </alternativeName>
</protein>
<evidence type="ECO:0000256" key="3">
    <source>
        <dbReference type="ARBA" id="ARBA00022532"/>
    </source>
</evidence>
<evidence type="ECO:0000256" key="7">
    <source>
        <dbReference type="ARBA" id="ARBA00023002"/>
    </source>
</evidence>
<dbReference type="GO" id="GO:0004450">
    <property type="term" value="F:isocitrate dehydrogenase (NADP+) activity"/>
    <property type="evidence" value="ECO:0007669"/>
    <property type="project" value="UniProtKB-EC"/>
</dbReference>
<evidence type="ECO:0000256" key="6">
    <source>
        <dbReference type="ARBA" id="ARBA00022857"/>
    </source>
</evidence>
<comment type="catalytic activity">
    <reaction evidence="8 10">
        <text>D-threo-isocitrate + NADP(+) = 2-oxoglutarate + CO2 + NADPH</text>
        <dbReference type="Rhea" id="RHEA:19629"/>
        <dbReference type="ChEBI" id="CHEBI:15562"/>
        <dbReference type="ChEBI" id="CHEBI:16526"/>
        <dbReference type="ChEBI" id="CHEBI:16810"/>
        <dbReference type="ChEBI" id="CHEBI:57783"/>
        <dbReference type="ChEBI" id="CHEBI:58349"/>
        <dbReference type="EC" id="1.1.1.42"/>
    </reaction>
</comment>
<evidence type="ECO:0000313" key="11">
    <source>
        <dbReference type="EMBL" id="WVX50418.1"/>
    </source>
</evidence>
<evidence type="ECO:0000256" key="10">
    <source>
        <dbReference type="PIRNR" id="PIRNR009407"/>
    </source>
</evidence>
<dbReference type="PANTHER" id="PTHR36999">
    <property type="entry name" value="ISOCITRATE DEHYDROGENASE [NADP]"/>
    <property type="match status" value="1"/>
</dbReference>
<evidence type="ECO:0000256" key="2">
    <source>
        <dbReference type="ARBA" id="ARBA00022435"/>
    </source>
</evidence>
<organism evidence="11 12">
    <name type="scientific">Roseobacter fucihabitans</name>
    <dbReference type="NCBI Taxonomy" id="1537242"/>
    <lineage>
        <taxon>Bacteria</taxon>
        <taxon>Pseudomonadati</taxon>
        <taxon>Pseudomonadota</taxon>
        <taxon>Alphaproteobacteria</taxon>
        <taxon>Rhodobacterales</taxon>
        <taxon>Roseobacteraceae</taxon>
        <taxon>Roseobacter</taxon>
    </lineage>
</organism>
<evidence type="ECO:0000313" key="12">
    <source>
        <dbReference type="Proteomes" id="UP001318682"/>
    </source>
</evidence>
<proteinExistence type="inferred from homology"/>
<gene>
    <name evidence="11" type="primary">icd_2</name>
    <name evidence="11" type="ORF">ROLI_035150</name>
</gene>
<keyword evidence="3 10" id="KW-0816">Tricarboxylic acid cycle</keyword>
<accession>A0ABZ2BWP9</accession>
<dbReference type="PIRSF" id="PIRSF009407">
    <property type="entry name" value="IDH_monmr"/>
    <property type="match status" value="1"/>
</dbReference>
<evidence type="ECO:0000256" key="9">
    <source>
        <dbReference type="ARBA" id="ARBA00046318"/>
    </source>
</evidence>
<dbReference type="InterPro" id="IPR004436">
    <property type="entry name" value="Isocitrate_DH_NADP_mono"/>
</dbReference>
<keyword evidence="7 10" id="KW-0560">Oxidoreductase</keyword>
<reference evidence="12" key="1">
    <citation type="submission" date="2024-01" db="EMBL/GenBank/DDBJ databases">
        <title>Roseobacter fucihabitans sp. nov., isolated from the brown alga Fucus spiralis.</title>
        <authorList>
            <person name="Hahnke S."/>
            <person name="Berger M."/>
            <person name="Schlingloff A."/>
            <person name="Athale I."/>
            <person name="Neumann-Schaal M."/>
            <person name="Adenaya A."/>
            <person name="Poehlein A."/>
            <person name="Daniel R."/>
            <person name="Pertersen J."/>
            <person name="Brinkhoff T."/>
        </authorList>
    </citation>
    <scope>NUCLEOTIDE SEQUENCE [LARGE SCALE GENOMIC DNA]</scope>
    <source>
        <strain evidence="12">B14</strain>
    </source>
</reference>
<dbReference type="RefSeq" id="WP_187431122.1">
    <property type="nucleotide sequence ID" value="NZ_CP143423.1"/>
</dbReference>
<dbReference type="Pfam" id="PF03971">
    <property type="entry name" value="IDH"/>
    <property type="match status" value="1"/>
</dbReference>
<dbReference type="NCBIfam" id="TIGR00178">
    <property type="entry name" value="monomer_idh"/>
    <property type="match status" value="1"/>
</dbReference>
<keyword evidence="4" id="KW-0479">Metal-binding</keyword>
<comment type="similarity">
    <text evidence="9 10">Belongs to the monomeric-type IDH family.</text>
</comment>
<evidence type="ECO:0000256" key="4">
    <source>
        <dbReference type="ARBA" id="ARBA00022723"/>
    </source>
</evidence>